<feature type="domain" description="Protein FecR C-terminal" evidence="3">
    <location>
        <begin position="312"/>
        <end position="378"/>
    </location>
</feature>
<dbReference type="Gene3D" id="2.60.120.1440">
    <property type="match status" value="1"/>
</dbReference>
<dbReference type="PANTHER" id="PTHR30273">
    <property type="entry name" value="PERIPLASMIC SIGNAL SENSOR AND SIGMA FACTOR ACTIVATOR FECR-RELATED"/>
    <property type="match status" value="1"/>
</dbReference>
<accession>A0A512RKR7</accession>
<comment type="caution">
    <text evidence="4">The sequence shown here is derived from an EMBL/GenBank/DDBJ whole genome shotgun (WGS) entry which is preliminary data.</text>
</comment>
<dbReference type="GO" id="GO:0016989">
    <property type="term" value="F:sigma factor antagonist activity"/>
    <property type="evidence" value="ECO:0007669"/>
    <property type="project" value="TreeGrafter"/>
</dbReference>
<dbReference type="PANTHER" id="PTHR30273:SF2">
    <property type="entry name" value="PROTEIN FECR"/>
    <property type="match status" value="1"/>
</dbReference>
<dbReference type="InterPro" id="IPR032508">
    <property type="entry name" value="FecR_C"/>
</dbReference>
<dbReference type="PIRSF" id="PIRSF018266">
    <property type="entry name" value="FecR"/>
    <property type="match status" value="1"/>
</dbReference>
<dbReference type="RefSeq" id="WP_146862072.1">
    <property type="nucleotide sequence ID" value="NZ_BKAU01000002.1"/>
</dbReference>
<keyword evidence="1" id="KW-1133">Transmembrane helix</keyword>
<organism evidence="4 5">
    <name type="scientific">Chitinophaga cymbidii</name>
    <dbReference type="NCBI Taxonomy" id="1096750"/>
    <lineage>
        <taxon>Bacteria</taxon>
        <taxon>Pseudomonadati</taxon>
        <taxon>Bacteroidota</taxon>
        <taxon>Chitinophagia</taxon>
        <taxon>Chitinophagales</taxon>
        <taxon>Chitinophagaceae</taxon>
        <taxon>Chitinophaga</taxon>
    </lineage>
</organism>
<evidence type="ECO:0000259" key="3">
    <source>
        <dbReference type="Pfam" id="PF16344"/>
    </source>
</evidence>
<dbReference type="InterPro" id="IPR006860">
    <property type="entry name" value="FecR"/>
</dbReference>
<dbReference type="OrthoDB" id="1099963at2"/>
<dbReference type="InterPro" id="IPR012373">
    <property type="entry name" value="Ferrdict_sens_TM"/>
</dbReference>
<keyword evidence="1" id="KW-0812">Transmembrane</keyword>
<gene>
    <name evidence="4" type="ORF">CCY01nite_25570</name>
</gene>
<evidence type="ECO:0000313" key="5">
    <source>
        <dbReference type="Proteomes" id="UP000321436"/>
    </source>
</evidence>
<evidence type="ECO:0000259" key="2">
    <source>
        <dbReference type="Pfam" id="PF04773"/>
    </source>
</evidence>
<evidence type="ECO:0000256" key="1">
    <source>
        <dbReference type="SAM" id="Phobius"/>
    </source>
</evidence>
<dbReference type="EMBL" id="BKAU01000002">
    <property type="protein sequence ID" value="GEP96297.1"/>
    <property type="molecule type" value="Genomic_DNA"/>
</dbReference>
<dbReference type="Gene3D" id="3.55.50.30">
    <property type="match status" value="1"/>
</dbReference>
<evidence type="ECO:0000313" key="4">
    <source>
        <dbReference type="EMBL" id="GEP96297.1"/>
    </source>
</evidence>
<dbReference type="AlphaFoldDB" id="A0A512RKR7"/>
<proteinExistence type="predicted"/>
<reference evidence="4 5" key="1">
    <citation type="submission" date="2019-07" db="EMBL/GenBank/DDBJ databases">
        <title>Whole genome shotgun sequence of Chitinophaga cymbidii NBRC 109752.</title>
        <authorList>
            <person name="Hosoyama A."/>
            <person name="Uohara A."/>
            <person name="Ohji S."/>
            <person name="Ichikawa N."/>
        </authorList>
    </citation>
    <scope>NUCLEOTIDE SEQUENCE [LARGE SCALE GENOMIC DNA]</scope>
    <source>
        <strain evidence="4 5">NBRC 109752</strain>
    </source>
</reference>
<protein>
    <submittedName>
        <fullName evidence="4">Iron dicitrate transporter FecR</fullName>
    </submittedName>
</protein>
<name>A0A512RKR7_9BACT</name>
<keyword evidence="5" id="KW-1185">Reference proteome</keyword>
<feature type="transmembrane region" description="Helical" evidence="1">
    <location>
        <begin position="82"/>
        <end position="100"/>
    </location>
</feature>
<feature type="domain" description="FecR protein" evidence="2">
    <location>
        <begin position="174"/>
        <end position="268"/>
    </location>
</feature>
<sequence>MDTEQISVLAKKYLDGNATAAEQEALHNWYDHVNGGDTEVVVGAQQDTLEGTGARMLRQMQEQIARDKQAAPARVVTLRRKWLPWVAAACIMAAAGIFLLKQPERPRQTTATAPAPPPASNKAILTLGNGTVVDLSASGDGTIAEQGGTNVKKQQALLIYDAGSGKAKPSINKLSVPKGSTYQLVLPDGTRVWLNAASKLQFPTAFNGAERLVELDGEGYFEVAGDAEKPFIVTAAGLRVEVLGTHFNVRAYLEEPTINTTLLEGSVKIVTSNGKSSLLKPGDQAKVGAGQDIRIIPDTDVYQAIAWKEGFFAFRNENIATILREISRWYDVDITYEKAVTRRRFTGKVSRSYSLSETLSILEASDLHFRQEQNRIIVLP</sequence>
<dbReference type="FunFam" id="2.60.120.1440:FF:000001">
    <property type="entry name" value="Putative anti-sigma factor"/>
    <property type="match status" value="1"/>
</dbReference>
<dbReference type="Pfam" id="PF04773">
    <property type="entry name" value="FecR"/>
    <property type="match status" value="1"/>
</dbReference>
<dbReference type="Pfam" id="PF16344">
    <property type="entry name" value="FecR_C"/>
    <property type="match status" value="1"/>
</dbReference>
<dbReference type="Proteomes" id="UP000321436">
    <property type="component" value="Unassembled WGS sequence"/>
</dbReference>
<keyword evidence="1" id="KW-0472">Membrane</keyword>